<reference evidence="2 3" key="1">
    <citation type="journal article" date="2011" name="Science">
        <title>The ecoresponsive genome of Daphnia pulex.</title>
        <authorList>
            <person name="Colbourne J.K."/>
            <person name="Pfrender M.E."/>
            <person name="Gilbert D."/>
            <person name="Thomas W.K."/>
            <person name="Tucker A."/>
            <person name="Oakley T.H."/>
            <person name="Tokishita S."/>
            <person name="Aerts A."/>
            <person name="Arnold G.J."/>
            <person name="Basu M.K."/>
            <person name="Bauer D.J."/>
            <person name="Caceres C.E."/>
            <person name="Carmel L."/>
            <person name="Casola C."/>
            <person name="Choi J.H."/>
            <person name="Detter J.C."/>
            <person name="Dong Q."/>
            <person name="Dusheyko S."/>
            <person name="Eads B.D."/>
            <person name="Frohlich T."/>
            <person name="Geiler-Samerotte K.A."/>
            <person name="Gerlach D."/>
            <person name="Hatcher P."/>
            <person name="Jogdeo S."/>
            <person name="Krijgsveld J."/>
            <person name="Kriventseva E.V."/>
            <person name="Kultz D."/>
            <person name="Laforsch C."/>
            <person name="Lindquist E."/>
            <person name="Lopez J."/>
            <person name="Manak J.R."/>
            <person name="Muller J."/>
            <person name="Pangilinan J."/>
            <person name="Patwardhan R.P."/>
            <person name="Pitluck S."/>
            <person name="Pritham E.J."/>
            <person name="Rechtsteiner A."/>
            <person name="Rho M."/>
            <person name="Rogozin I.B."/>
            <person name="Sakarya O."/>
            <person name="Salamov A."/>
            <person name="Schaack S."/>
            <person name="Shapiro H."/>
            <person name="Shiga Y."/>
            <person name="Skalitzky C."/>
            <person name="Smith Z."/>
            <person name="Souvorov A."/>
            <person name="Sung W."/>
            <person name="Tang Z."/>
            <person name="Tsuchiya D."/>
            <person name="Tu H."/>
            <person name="Vos H."/>
            <person name="Wang M."/>
            <person name="Wolf Y.I."/>
            <person name="Yamagata H."/>
            <person name="Yamada T."/>
            <person name="Ye Y."/>
            <person name="Shaw J.R."/>
            <person name="Andrews J."/>
            <person name="Crease T.J."/>
            <person name="Tang H."/>
            <person name="Lucas S.M."/>
            <person name="Robertson H.M."/>
            <person name="Bork P."/>
            <person name="Koonin E.V."/>
            <person name="Zdobnov E.M."/>
            <person name="Grigoriev I.V."/>
            <person name="Lynch M."/>
            <person name="Boore J.L."/>
        </authorList>
    </citation>
    <scope>NUCLEOTIDE SEQUENCE [LARGE SCALE GENOMIC DNA]</scope>
</reference>
<evidence type="ECO:0000313" key="2">
    <source>
        <dbReference type="EMBL" id="EFX64238.1"/>
    </source>
</evidence>
<sequence>MPRRRFDDSTSGSSSPSSSSNSDSSSSDESARETRHAKRARKPEKARPPAQPEDSRIQDDPGHPQVNDAVVVPEALSSLIQRTLGQGENLEGRVEEGGGGVPSIPAIPTIPGLEGGEQFWSQIVAALKGAKESRKRKKLKPTFRTCKRMLKRLRKGTSNKRLKELNKLYSMDVEDDLDFRAPSLDFEILLKCQAKLGSSIGKGVNDVEKVLYKVHQSMLPVFPVLAFLESLDLEGKPGKAVKHAFELAGRAFYDVSDFRRKNVLSIVGENCMQLIENRDVFNVLEHKNLFGASIIDKLLKSGRLLEALVSLDVGAKKKSGENGGDPRHTAHLHQHQQQPRSGARGSGYQGRPYNENFGGGGGASRFGNGAGPSHQQLNGGAGPSHRHVDSSGGWNNANHGFSNGRAQQEMVRFRGYRKLTYLLKRIKAWHNNHILVGFEQHDNKAGNEPINSLHFESAPSFRRRGHPARIIRQHVGEAFKISLGDNTQHQAPSLELVRVKKLGNYDHVVQDKSLQFESYGNPIPCFAREFPDRVMVYEVMVEQCWIIAL</sequence>
<dbReference type="KEGG" id="dpx:DAPPUDRAFT_266785"/>
<dbReference type="InParanoid" id="E9HVJ1"/>
<feature type="region of interest" description="Disordered" evidence="1">
    <location>
        <begin position="87"/>
        <end position="109"/>
    </location>
</feature>
<gene>
    <name evidence="2" type="ORF">DAPPUDRAFT_266785</name>
</gene>
<feature type="compositionally biased region" description="Low complexity" evidence="1">
    <location>
        <begin position="9"/>
        <end position="28"/>
    </location>
</feature>
<keyword evidence="3" id="KW-1185">Reference proteome</keyword>
<evidence type="ECO:0000256" key="1">
    <source>
        <dbReference type="SAM" id="MobiDB-lite"/>
    </source>
</evidence>
<evidence type="ECO:0000313" key="3">
    <source>
        <dbReference type="Proteomes" id="UP000000305"/>
    </source>
</evidence>
<organism evidence="2 3">
    <name type="scientific">Daphnia pulex</name>
    <name type="common">Water flea</name>
    <dbReference type="NCBI Taxonomy" id="6669"/>
    <lineage>
        <taxon>Eukaryota</taxon>
        <taxon>Metazoa</taxon>
        <taxon>Ecdysozoa</taxon>
        <taxon>Arthropoda</taxon>
        <taxon>Crustacea</taxon>
        <taxon>Branchiopoda</taxon>
        <taxon>Diplostraca</taxon>
        <taxon>Cladocera</taxon>
        <taxon>Anomopoda</taxon>
        <taxon>Daphniidae</taxon>
        <taxon>Daphnia</taxon>
    </lineage>
</organism>
<feature type="compositionally biased region" description="Polar residues" evidence="1">
    <location>
        <begin position="392"/>
        <end position="402"/>
    </location>
</feature>
<proteinExistence type="predicted"/>
<accession>E9HVJ1</accession>
<dbReference type="AlphaFoldDB" id="E9HVJ1"/>
<name>E9HVJ1_DAPPU</name>
<dbReference type="HOGENOM" id="CLU_496330_0_0_1"/>
<protein>
    <submittedName>
        <fullName evidence="2">Uncharacterized protein</fullName>
    </submittedName>
</protein>
<feature type="compositionally biased region" description="Basic and acidic residues" evidence="1">
    <location>
        <begin position="43"/>
        <end position="62"/>
    </location>
</feature>
<feature type="compositionally biased region" description="Gly residues" evidence="1">
    <location>
        <begin position="357"/>
        <end position="370"/>
    </location>
</feature>
<feature type="compositionally biased region" description="Basic and acidic residues" evidence="1">
    <location>
        <begin position="316"/>
        <end position="328"/>
    </location>
</feature>
<dbReference type="EMBL" id="GL732858">
    <property type="protein sequence ID" value="EFX64238.1"/>
    <property type="molecule type" value="Genomic_DNA"/>
</dbReference>
<feature type="region of interest" description="Disordered" evidence="1">
    <location>
        <begin position="316"/>
        <end position="402"/>
    </location>
</feature>
<feature type="region of interest" description="Disordered" evidence="1">
    <location>
        <begin position="1"/>
        <end position="66"/>
    </location>
</feature>
<dbReference type="OrthoDB" id="6769862at2759"/>
<dbReference type="Proteomes" id="UP000000305">
    <property type="component" value="Unassembled WGS sequence"/>
</dbReference>